<proteinExistence type="predicted"/>
<evidence type="ECO:0000259" key="2">
    <source>
        <dbReference type="SMART" id="SM00327"/>
    </source>
</evidence>
<dbReference type="SUPFAM" id="SSF53300">
    <property type="entry name" value="vWA-like"/>
    <property type="match status" value="1"/>
</dbReference>
<keyword evidence="4" id="KW-1185">Reference proteome</keyword>
<dbReference type="InterPro" id="IPR036465">
    <property type="entry name" value="vWFA_dom_sf"/>
</dbReference>
<comment type="caution">
    <text evidence="3">The sequence shown here is derived from an EMBL/GenBank/DDBJ whole genome shotgun (WGS) entry which is preliminary data.</text>
</comment>
<dbReference type="PANTHER" id="PTHR41248">
    <property type="entry name" value="NORD PROTEIN"/>
    <property type="match status" value="1"/>
</dbReference>
<name>A0ABV2G9P8_9BACL</name>
<dbReference type="InterPro" id="IPR051928">
    <property type="entry name" value="NorD/CobT"/>
</dbReference>
<evidence type="ECO:0000313" key="4">
    <source>
        <dbReference type="Proteomes" id="UP001549099"/>
    </source>
</evidence>
<dbReference type="CDD" id="cd01454">
    <property type="entry name" value="vWA_norD_type"/>
    <property type="match status" value="1"/>
</dbReference>
<dbReference type="PANTHER" id="PTHR41248:SF1">
    <property type="entry name" value="NORD PROTEIN"/>
    <property type="match status" value="1"/>
</dbReference>
<reference evidence="3 4" key="1">
    <citation type="submission" date="2024-06" db="EMBL/GenBank/DDBJ databases">
        <title>Genomic Encyclopedia of Type Strains, Phase IV (KMG-IV): sequencing the most valuable type-strain genomes for metagenomic binning, comparative biology and taxonomic classification.</title>
        <authorList>
            <person name="Goeker M."/>
        </authorList>
    </citation>
    <scope>NUCLEOTIDE SEQUENCE [LARGE SCALE GENOMIC DNA]</scope>
    <source>
        <strain evidence="3 4">DSM 26128</strain>
    </source>
</reference>
<feature type="domain" description="VWFA" evidence="2">
    <location>
        <begin position="430"/>
        <end position="610"/>
    </location>
</feature>
<dbReference type="EMBL" id="JBEPLW010000002">
    <property type="protein sequence ID" value="MET3574884.1"/>
    <property type="molecule type" value="Genomic_DNA"/>
</dbReference>
<evidence type="ECO:0000256" key="1">
    <source>
        <dbReference type="SAM" id="MobiDB-lite"/>
    </source>
</evidence>
<accession>A0ABV2G9P8</accession>
<gene>
    <name evidence="3" type="ORF">ABID49_000766</name>
</gene>
<dbReference type="InterPro" id="IPR002035">
    <property type="entry name" value="VWF_A"/>
</dbReference>
<dbReference type="Pfam" id="PF00092">
    <property type="entry name" value="VWA"/>
    <property type="match status" value="1"/>
</dbReference>
<organism evidence="3 4">
    <name type="scientific">Bhargavaea ullalensis</name>
    <dbReference type="NCBI Taxonomy" id="1265685"/>
    <lineage>
        <taxon>Bacteria</taxon>
        <taxon>Bacillati</taxon>
        <taxon>Bacillota</taxon>
        <taxon>Bacilli</taxon>
        <taxon>Bacillales</taxon>
        <taxon>Caryophanaceae</taxon>
        <taxon>Bhargavaea</taxon>
    </lineage>
</organism>
<dbReference type="SMART" id="SM00327">
    <property type="entry name" value="VWA"/>
    <property type="match status" value="1"/>
</dbReference>
<feature type="region of interest" description="Disordered" evidence="1">
    <location>
        <begin position="269"/>
        <end position="322"/>
    </location>
</feature>
<evidence type="ECO:0000313" key="3">
    <source>
        <dbReference type="EMBL" id="MET3574884.1"/>
    </source>
</evidence>
<dbReference type="Gene3D" id="3.40.50.410">
    <property type="entry name" value="von Willebrand factor, type A domain"/>
    <property type="match status" value="1"/>
</dbReference>
<dbReference type="RefSeq" id="WP_354195476.1">
    <property type="nucleotide sequence ID" value="NZ_JBEPLW010000002.1"/>
</dbReference>
<dbReference type="Proteomes" id="UP001549099">
    <property type="component" value="Unassembled WGS sequence"/>
</dbReference>
<feature type="compositionally biased region" description="Basic and acidic residues" evidence="1">
    <location>
        <begin position="269"/>
        <end position="299"/>
    </location>
</feature>
<protein>
    <submittedName>
        <fullName evidence="3">Nitric oxide reductase activation protein</fullName>
    </submittedName>
</protein>
<sequence>MTPIKRFIDFNDEQINAGERLRHERLARALSGEPDIRLTERKLLEYSPQSLEMAMSVFWRHRPDEIREAGRLSDIYLLSSGFWTGFDLAAWRRFTGEMERHPLENLMRQTVLLIEELRLSDQVMKRRPGTRSAFAVRRQAYADLHRNQFPVNLRHAHRADALFNHFHLILNGSGEAPAGEITALTDPVIYSGFDSRSTIDSIRVAERLLPILEGRLKKDLLHTFYAIGDSVADRRSGFHYHRGVKSGEAGEEEEKETFRELFRTWHDANKSEKGPHLDYELEHGRHGKSESSSSREGRTGMDVQSVGRGRSAADEQTNHLPSAKEAGQAAVEWQRAKGFGSENESVVFREREAAAVPVRENKDTIREWRNESAPYVRSIEREMKKRIERKREDRRDRLPMGRLSGNPLEILLSERPKPFYRKQRPSERLDAVFGLLVDGSGSMEDKLPETRKAVLLFHDVLTALQVKHGIASYQEDAGLASKESQPNEFQWLHRFVDSGKDDADKIMALEPGDDNRDGFAIRWMARQLIRMPEQHKFLLIFTDGEPSAFGYGQNGIVDTAEAVNEAEKSGITVIHLFLSAQPVDERQLETFRMMYGNRSATADSLGRFSEETVRILRKLLALATSMD</sequence>